<keyword evidence="6" id="KW-1185">Reference proteome</keyword>
<reference evidence="6" key="1">
    <citation type="submission" date="2016-10" db="EMBL/GenBank/DDBJ databases">
        <authorList>
            <person name="Varghese N."/>
            <person name="Submissions S."/>
        </authorList>
    </citation>
    <scope>NUCLEOTIDE SEQUENCE [LARGE SCALE GENOMIC DNA]</scope>
    <source>
        <strain evidence="6">DSM 17616</strain>
    </source>
</reference>
<dbReference type="OrthoDB" id="359268at2"/>
<dbReference type="PANTHER" id="PTHR19384:SF128">
    <property type="entry name" value="NADPH OXIDOREDUCTASE A"/>
    <property type="match status" value="1"/>
</dbReference>
<evidence type="ECO:0000256" key="2">
    <source>
        <dbReference type="ARBA" id="ARBA00022630"/>
    </source>
</evidence>
<dbReference type="InterPro" id="IPR029039">
    <property type="entry name" value="Flavoprotein-like_sf"/>
</dbReference>
<evidence type="ECO:0000313" key="5">
    <source>
        <dbReference type="EMBL" id="SEH91681.1"/>
    </source>
</evidence>
<evidence type="ECO:0000256" key="1">
    <source>
        <dbReference type="ARBA" id="ARBA00001917"/>
    </source>
</evidence>
<evidence type="ECO:0000256" key="3">
    <source>
        <dbReference type="ARBA" id="ARBA00022643"/>
    </source>
</evidence>
<dbReference type="GO" id="GO:0005829">
    <property type="term" value="C:cytosol"/>
    <property type="evidence" value="ECO:0007669"/>
    <property type="project" value="TreeGrafter"/>
</dbReference>
<proteinExistence type="predicted"/>
<dbReference type="RefSeq" id="WP_092793099.1">
    <property type="nucleotide sequence ID" value="NZ_FNXF01000007.1"/>
</dbReference>
<feature type="domain" description="Flavodoxin-like" evidence="4">
    <location>
        <begin position="4"/>
        <end position="145"/>
    </location>
</feature>
<organism evidence="5 6">
    <name type="scientific">Rheinheimera pacifica</name>
    <dbReference type="NCBI Taxonomy" id="173990"/>
    <lineage>
        <taxon>Bacteria</taxon>
        <taxon>Pseudomonadati</taxon>
        <taxon>Pseudomonadota</taxon>
        <taxon>Gammaproteobacteria</taxon>
        <taxon>Chromatiales</taxon>
        <taxon>Chromatiaceae</taxon>
        <taxon>Rheinheimera</taxon>
    </lineage>
</organism>
<accession>A0A1H6LSM4</accession>
<evidence type="ECO:0000259" key="4">
    <source>
        <dbReference type="PROSITE" id="PS50902"/>
    </source>
</evidence>
<dbReference type="NCBIfam" id="NF005989">
    <property type="entry name" value="PRK08105.1"/>
    <property type="match status" value="1"/>
</dbReference>
<dbReference type="Proteomes" id="UP000199371">
    <property type="component" value="Unassembled WGS sequence"/>
</dbReference>
<dbReference type="STRING" id="173990.SAMN05660691_02128"/>
<dbReference type="Gene3D" id="3.40.50.360">
    <property type="match status" value="1"/>
</dbReference>
<dbReference type="SUPFAM" id="SSF52218">
    <property type="entry name" value="Flavoproteins"/>
    <property type="match status" value="1"/>
</dbReference>
<keyword evidence="3" id="KW-0288">FMN</keyword>
<dbReference type="Pfam" id="PF00258">
    <property type="entry name" value="Flavodoxin_1"/>
    <property type="match status" value="1"/>
</dbReference>
<dbReference type="GO" id="GO:0010181">
    <property type="term" value="F:FMN binding"/>
    <property type="evidence" value="ECO:0007669"/>
    <property type="project" value="InterPro"/>
</dbReference>
<dbReference type="GO" id="GO:0016491">
    <property type="term" value="F:oxidoreductase activity"/>
    <property type="evidence" value="ECO:0007669"/>
    <property type="project" value="TreeGrafter"/>
</dbReference>
<dbReference type="AlphaFoldDB" id="A0A1H6LSM4"/>
<protein>
    <submittedName>
        <fullName evidence="5">Flavodoxin</fullName>
    </submittedName>
</protein>
<dbReference type="InterPro" id="IPR008254">
    <property type="entry name" value="Flavodoxin/NO_synth"/>
</dbReference>
<dbReference type="GO" id="GO:0050660">
    <property type="term" value="F:flavin adenine dinucleotide binding"/>
    <property type="evidence" value="ECO:0007669"/>
    <property type="project" value="TreeGrafter"/>
</dbReference>
<evidence type="ECO:0000313" key="6">
    <source>
        <dbReference type="Proteomes" id="UP000199371"/>
    </source>
</evidence>
<dbReference type="PANTHER" id="PTHR19384">
    <property type="entry name" value="NITRIC OXIDE SYNTHASE-RELATED"/>
    <property type="match status" value="1"/>
</dbReference>
<gene>
    <name evidence="5" type="ORF">SAMN05660691_02128</name>
</gene>
<keyword evidence="2" id="KW-0285">Flavoprotein</keyword>
<name>A0A1H6LSM4_9GAMM</name>
<sequence length="151" mass="16496">MAKIALIVGTVYGAAQYVAEEALPLLTGLGHEVALYDEAKLDDVLSFNADIWLVVSSTTGQGDIPDNVFPFFLDVQNRFPLLTGKKFAVIALGDSSYDTFCAAGEKFRELLLEIQGTELAPMLRIDAGETLEPESIALPWLKQQFALKSEK</sequence>
<dbReference type="EMBL" id="FNXF01000007">
    <property type="protein sequence ID" value="SEH91681.1"/>
    <property type="molecule type" value="Genomic_DNA"/>
</dbReference>
<dbReference type="PROSITE" id="PS50902">
    <property type="entry name" value="FLAVODOXIN_LIKE"/>
    <property type="match status" value="1"/>
</dbReference>
<comment type="cofactor">
    <cofactor evidence="1">
        <name>FMN</name>
        <dbReference type="ChEBI" id="CHEBI:58210"/>
    </cofactor>
</comment>